<evidence type="ECO:0000256" key="9">
    <source>
        <dbReference type="SAM" id="MobiDB-lite"/>
    </source>
</evidence>
<dbReference type="EC" id="2.3.2.27" evidence="2"/>
<dbReference type="Gene3D" id="3.30.40.10">
    <property type="entry name" value="Zinc/RING finger domain, C3HC4 (zinc finger)"/>
    <property type="match status" value="1"/>
</dbReference>
<evidence type="ECO:0000256" key="3">
    <source>
        <dbReference type="ARBA" id="ARBA00022679"/>
    </source>
</evidence>
<evidence type="ECO:0000256" key="5">
    <source>
        <dbReference type="ARBA" id="ARBA00022771"/>
    </source>
</evidence>
<keyword evidence="12" id="KW-1185">Reference proteome</keyword>
<organism evidence="11 12">
    <name type="scientific">Chara braunii</name>
    <name type="common">Braun's stonewort</name>
    <dbReference type="NCBI Taxonomy" id="69332"/>
    <lineage>
        <taxon>Eukaryota</taxon>
        <taxon>Viridiplantae</taxon>
        <taxon>Streptophyta</taxon>
        <taxon>Charophyceae</taxon>
        <taxon>Charales</taxon>
        <taxon>Characeae</taxon>
        <taxon>Chara</taxon>
    </lineage>
</organism>
<dbReference type="GO" id="GO:0008270">
    <property type="term" value="F:zinc ion binding"/>
    <property type="evidence" value="ECO:0007669"/>
    <property type="project" value="UniProtKB-KW"/>
</dbReference>
<dbReference type="STRING" id="69332.A0A388M4P3"/>
<name>A0A388M4P3_CHABU</name>
<dbReference type="InterPro" id="IPR013083">
    <property type="entry name" value="Znf_RING/FYVE/PHD"/>
</dbReference>
<dbReference type="Pfam" id="PF14369">
    <property type="entry name" value="Zn_ribbon_19"/>
    <property type="match status" value="1"/>
</dbReference>
<feature type="domain" description="RING-type" evidence="10">
    <location>
        <begin position="520"/>
        <end position="561"/>
    </location>
</feature>
<feature type="compositionally biased region" description="Polar residues" evidence="9">
    <location>
        <begin position="386"/>
        <end position="397"/>
    </location>
</feature>
<keyword evidence="5 8" id="KW-0863">Zinc-finger</keyword>
<evidence type="ECO:0000256" key="1">
    <source>
        <dbReference type="ARBA" id="ARBA00000900"/>
    </source>
</evidence>
<dbReference type="FunFam" id="3.30.40.10:FF:000022">
    <property type="entry name" value="E3 ubiquitin-protein ligase RING1-like"/>
    <property type="match status" value="1"/>
</dbReference>
<dbReference type="Gramene" id="GBG89521">
    <property type="protein sequence ID" value="GBG89521"/>
    <property type="gene ID" value="CBR_g49311"/>
</dbReference>
<feature type="compositionally biased region" description="Acidic residues" evidence="9">
    <location>
        <begin position="295"/>
        <end position="309"/>
    </location>
</feature>
<dbReference type="CDD" id="cd16667">
    <property type="entry name" value="RING-H2_RNF126-like"/>
    <property type="match status" value="1"/>
</dbReference>
<evidence type="ECO:0000256" key="8">
    <source>
        <dbReference type="PROSITE-ProRule" id="PRU00175"/>
    </source>
</evidence>
<protein>
    <recommendedName>
        <fullName evidence="2">RING-type E3 ubiquitin transferase</fullName>
        <ecNumber evidence="2">2.3.2.27</ecNumber>
    </recommendedName>
</protein>
<dbReference type="GO" id="GO:0005737">
    <property type="term" value="C:cytoplasm"/>
    <property type="evidence" value="ECO:0007669"/>
    <property type="project" value="TreeGrafter"/>
</dbReference>
<evidence type="ECO:0000313" key="12">
    <source>
        <dbReference type="Proteomes" id="UP000265515"/>
    </source>
</evidence>
<dbReference type="SUPFAM" id="SSF57850">
    <property type="entry name" value="RING/U-box"/>
    <property type="match status" value="1"/>
</dbReference>
<dbReference type="GO" id="GO:0061630">
    <property type="term" value="F:ubiquitin protein ligase activity"/>
    <property type="evidence" value="ECO:0007669"/>
    <property type="project" value="UniProtKB-EC"/>
</dbReference>
<reference evidence="11 12" key="1">
    <citation type="journal article" date="2018" name="Cell">
        <title>The Chara Genome: Secondary Complexity and Implications for Plant Terrestrialization.</title>
        <authorList>
            <person name="Nishiyama T."/>
            <person name="Sakayama H."/>
            <person name="Vries J.D."/>
            <person name="Buschmann H."/>
            <person name="Saint-Marcoux D."/>
            <person name="Ullrich K.K."/>
            <person name="Haas F.B."/>
            <person name="Vanderstraeten L."/>
            <person name="Becker D."/>
            <person name="Lang D."/>
            <person name="Vosolsobe S."/>
            <person name="Rombauts S."/>
            <person name="Wilhelmsson P.K.I."/>
            <person name="Janitza P."/>
            <person name="Kern R."/>
            <person name="Heyl A."/>
            <person name="Rumpler F."/>
            <person name="Villalobos L.I.A.C."/>
            <person name="Clay J.M."/>
            <person name="Skokan R."/>
            <person name="Toyoda A."/>
            <person name="Suzuki Y."/>
            <person name="Kagoshima H."/>
            <person name="Schijlen E."/>
            <person name="Tajeshwar N."/>
            <person name="Catarino B."/>
            <person name="Hetherington A.J."/>
            <person name="Saltykova A."/>
            <person name="Bonnot C."/>
            <person name="Breuninger H."/>
            <person name="Symeonidi A."/>
            <person name="Radhakrishnan G.V."/>
            <person name="Van Nieuwerburgh F."/>
            <person name="Deforce D."/>
            <person name="Chang C."/>
            <person name="Karol K.G."/>
            <person name="Hedrich R."/>
            <person name="Ulvskov P."/>
            <person name="Glockner G."/>
            <person name="Delwiche C.F."/>
            <person name="Petrasek J."/>
            <person name="Van de Peer Y."/>
            <person name="Friml J."/>
            <person name="Beilby M."/>
            <person name="Dolan L."/>
            <person name="Kohara Y."/>
            <person name="Sugano S."/>
            <person name="Fujiyama A."/>
            <person name="Delaux P.-M."/>
            <person name="Quint M."/>
            <person name="TheiBen G."/>
            <person name="Hagemann M."/>
            <person name="Harholt J."/>
            <person name="Dunand C."/>
            <person name="Zachgo S."/>
            <person name="Langdale J."/>
            <person name="Maumus F."/>
            <person name="Straeten D.V.D."/>
            <person name="Gould S.B."/>
            <person name="Rensing S.A."/>
        </authorList>
    </citation>
    <scope>NUCLEOTIDE SEQUENCE [LARGE SCALE GENOMIC DNA]</scope>
    <source>
        <strain evidence="11 12">S276</strain>
    </source>
</reference>
<dbReference type="InterPro" id="IPR039525">
    <property type="entry name" value="RNF126-like_zinc-ribbon"/>
</dbReference>
<feature type="compositionally biased region" description="Basic and acidic residues" evidence="9">
    <location>
        <begin position="221"/>
        <end position="230"/>
    </location>
</feature>
<comment type="caution">
    <text evidence="11">The sequence shown here is derived from an EMBL/GenBank/DDBJ whole genome shotgun (WGS) entry which is preliminary data.</text>
</comment>
<evidence type="ECO:0000256" key="4">
    <source>
        <dbReference type="ARBA" id="ARBA00022723"/>
    </source>
</evidence>
<sequence length="622" mass="67783">MADPNQQPQLAVVSPSETLQPPLASSQAPVVPPLAGPAPVAFWCYSCRSEVSLMPAVETICPTCGSGFLEEMSTADVVGTLRQQRRRVHSNPSRRFRLGLGGGLPTPRLVRILELLHAGDVLSGEAAPASDGAATTAEGSPAAEVRLATPVPDVPDVPEVPNVPAVRRPRERTRRRELGVPGFTDVTVQVVHRWDQEGSRERQREEQAIGAVERGSMAAEEINHGSRQAEDQGGAAPEPLLQPSSVNGVEDVGRTATEMEGIDIAVGVPARISANGGIVNSDDEDEEMEDLEGFDGMDQMDADDDEGWDEYSYSNFQIAGTMDGDDDDDDDEDDDEDEDEDDDEDEDVEYGQDTENENERMGAGNGTREHGVAGLTNWLLGEENTQRQQVDENNSTPLRPLGPSGVMGGERAREEAQTPPGTAEPQRRHRRRRTSQMREHVAVYVQSLLERNIEFHFQLPAFIGNPGDYLDSRGYEQLLNELAENDNSRRGAPPASKTVVDSLPTVLITEKQVQQGLAQCAVCKDDVEVGESATQLPCLHTYHSDCIVPWLSSRNSCPICRFELKTDDADYEEQRSRRRGMTDGQGRGWGLSGNEQVSQVAAAGSGHQDEPDLAQRNSDSCI</sequence>
<comment type="catalytic activity">
    <reaction evidence="1">
        <text>S-ubiquitinyl-[E2 ubiquitin-conjugating enzyme]-L-cysteine + [acceptor protein]-L-lysine = [E2 ubiquitin-conjugating enzyme]-L-cysteine + N(6)-ubiquitinyl-[acceptor protein]-L-lysine.</text>
        <dbReference type="EC" id="2.3.2.27"/>
    </reaction>
</comment>
<dbReference type="Proteomes" id="UP000265515">
    <property type="component" value="Unassembled WGS sequence"/>
</dbReference>
<evidence type="ECO:0000259" key="10">
    <source>
        <dbReference type="PROSITE" id="PS50089"/>
    </source>
</evidence>
<dbReference type="EMBL" id="BFEA01000742">
    <property type="protein sequence ID" value="GBG89521.1"/>
    <property type="molecule type" value="Genomic_DNA"/>
</dbReference>
<feature type="region of interest" description="Disordered" evidence="9">
    <location>
        <begin position="571"/>
        <end position="622"/>
    </location>
</feature>
<dbReference type="OrthoDB" id="8062037at2759"/>
<dbReference type="SMART" id="SM00184">
    <property type="entry name" value="RING"/>
    <property type="match status" value="1"/>
</dbReference>
<keyword evidence="3" id="KW-0808">Transferase</keyword>
<feature type="region of interest" description="Disordered" evidence="9">
    <location>
        <begin position="295"/>
        <end position="371"/>
    </location>
</feature>
<dbReference type="PANTHER" id="PTHR15710">
    <property type="entry name" value="E3 UBIQUITIN-PROTEIN LIGASE PRAJA"/>
    <property type="match status" value="1"/>
</dbReference>
<evidence type="ECO:0000313" key="11">
    <source>
        <dbReference type="EMBL" id="GBG89521.1"/>
    </source>
</evidence>
<feature type="region of interest" description="Disordered" evidence="9">
    <location>
        <begin position="196"/>
        <end position="247"/>
    </location>
</feature>
<feature type="compositionally biased region" description="Basic and acidic residues" evidence="9">
    <location>
        <begin position="196"/>
        <end position="207"/>
    </location>
</feature>
<dbReference type="PROSITE" id="PS50089">
    <property type="entry name" value="ZF_RING_2"/>
    <property type="match status" value="1"/>
</dbReference>
<proteinExistence type="predicted"/>
<evidence type="ECO:0000256" key="6">
    <source>
        <dbReference type="ARBA" id="ARBA00022786"/>
    </source>
</evidence>
<dbReference type="GO" id="GO:0016567">
    <property type="term" value="P:protein ubiquitination"/>
    <property type="evidence" value="ECO:0007669"/>
    <property type="project" value="TreeGrafter"/>
</dbReference>
<dbReference type="PANTHER" id="PTHR15710:SF217">
    <property type="entry name" value="E3 UBIQUITIN-PROTEIN LIGASE RDUF2"/>
    <property type="match status" value="1"/>
</dbReference>
<gene>
    <name evidence="11" type="ORF">CBR_g49311</name>
</gene>
<feature type="region of interest" description="Disordered" evidence="9">
    <location>
        <begin position="385"/>
        <end position="436"/>
    </location>
</feature>
<accession>A0A388M4P3</accession>
<feature type="compositionally biased region" description="Acidic residues" evidence="9">
    <location>
        <begin position="323"/>
        <end position="356"/>
    </location>
</feature>
<evidence type="ECO:0000256" key="2">
    <source>
        <dbReference type="ARBA" id="ARBA00012483"/>
    </source>
</evidence>
<feature type="region of interest" description="Disordered" evidence="9">
    <location>
        <begin position="1"/>
        <end position="25"/>
    </location>
</feature>
<evidence type="ECO:0000256" key="7">
    <source>
        <dbReference type="ARBA" id="ARBA00022833"/>
    </source>
</evidence>
<dbReference type="AlphaFoldDB" id="A0A388M4P3"/>
<dbReference type="Pfam" id="PF13639">
    <property type="entry name" value="zf-RING_2"/>
    <property type="match status" value="1"/>
</dbReference>
<keyword evidence="6" id="KW-0833">Ubl conjugation pathway</keyword>
<dbReference type="InterPro" id="IPR001841">
    <property type="entry name" value="Znf_RING"/>
</dbReference>
<keyword evidence="4" id="KW-0479">Metal-binding</keyword>
<keyword evidence="7" id="KW-0862">Zinc</keyword>